<organism evidence="1 2">
    <name type="scientific">Serratia marcescens</name>
    <dbReference type="NCBI Taxonomy" id="615"/>
    <lineage>
        <taxon>Bacteria</taxon>
        <taxon>Pseudomonadati</taxon>
        <taxon>Pseudomonadota</taxon>
        <taxon>Gammaproteobacteria</taxon>
        <taxon>Enterobacterales</taxon>
        <taxon>Yersiniaceae</taxon>
        <taxon>Serratia</taxon>
    </lineage>
</organism>
<dbReference type="InterPro" id="IPR021221">
    <property type="entry name" value="Fil"/>
</dbReference>
<dbReference type="AlphaFoldDB" id="A0AA46QDL8"/>
<sequence>MITVVISIAPLLKQQSPSRHFEHGFIELPGGKRWRPRHDQAALLRGLSTAKPVSPLRRLFCR</sequence>
<proteinExistence type="predicted"/>
<comment type="caution">
    <text evidence="1">The sequence shown here is derived from an EMBL/GenBank/DDBJ whole genome shotgun (WGS) entry which is preliminary data.</text>
</comment>
<dbReference type="EMBL" id="VFMJ01000001">
    <property type="protein sequence ID" value="TQI87415.1"/>
    <property type="molecule type" value="Genomic_DNA"/>
</dbReference>
<reference evidence="1 2" key="2">
    <citation type="submission" date="2019-07" db="EMBL/GenBank/DDBJ databases">
        <title>Investigation of anaerobic lignin degradation for improved lignocellulosic biofuels.</title>
        <authorList>
            <person name="Deangelis K.PhD."/>
        </authorList>
    </citation>
    <scope>NUCLEOTIDE SEQUENCE [LARGE SCALE GENOMIC DNA]</scope>
    <source>
        <strain evidence="1 2">106R</strain>
    </source>
</reference>
<protein>
    <submittedName>
        <fullName evidence="1">Uncharacterized protein DUF2724</fullName>
    </submittedName>
</protein>
<accession>A0AA46QDL8</accession>
<evidence type="ECO:0000313" key="2">
    <source>
        <dbReference type="Proteomes" id="UP000320710"/>
    </source>
</evidence>
<name>A0AA46QDL8_SERMA</name>
<dbReference type="Pfam" id="PF10893">
    <property type="entry name" value="Phage_186_Fil"/>
    <property type="match status" value="1"/>
</dbReference>
<dbReference type="Proteomes" id="UP000320710">
    <property type="component" value="Unassembled WGS sequence"/>
</dbReference>
<gene>
    <name evidence="1" type="ORF">FHU12_5109</name>
</gene>
<reference evidence="1 2" key="1">
    <citation type="submission" date="2019-06" db="EMBL/GenBank/DDBJ databases">
        <authorList>
            <person name="Deangelis K."/>
            <person name="Huntemann M."/>
            <person name="Clum A."/>
            <person name="Pillay M."/>
            <person name="Palaniappan K."/>
            <person name="Varghese N."/>
            <person name="Mikhailova N."/>
            <person name="Stamatis D."/>
            <person name="Reddy T."/>
            <person name="Daum C."/>
            <person name="Shapiro N."/>
            <person name="Ivanova N."/>
            <person name="Kyrpides N."/>
            <person name="Woyke T."/>
        </authorList>
    </citation>
    <scope>NUCLEOTIDE SEQUENCE [LARGE SCALE GENOMIC DNA]</scope>
    <source>
        <strain evidence="1 2">106R</strain>
    </source>
</reference>
<evidence type="ECO:0000313" key="1">
    <source>
        <dbReference type="EMBL" id="TQI87415.1"/>
    </source>
</evidence>